<dbReference type="Gene3D" id="3.90.1150.10">
    <property type="entry name" value="Aspartate Aminotransferase, domain 1"/>
    <property type="match status" value="1"/>
</dbReference>
<reference evidence="5" key="1">
    <citation type="journal article" date="2015" name="Nature">
        <title>Complex archaea that bridge the gap between prokaryotes and eukaryotes.</title>
        <authorList>
            <person name="Spang A."/>
            <person name="Saw J.H."/>
            <person name="Jorgensen S.L."/>
            <person name="Zaremba-Niedzwiedzka K."/>
            <person name="Martijn J."/>
            <person name="Lind A.E."/>
            <person name="van Eijk R."/>
            <person name="Schleper C."/>
            <person name="Guy L."/>
            <person name="Ettema T.J."/>
        </authorList>
    </citation>
    <scope>NUCLEOTIDE SEQUENCE</scope>
</reference>
<dbReference type="PANTHER" id="PTHR11986">
    <property type="entry name" value="AMINOTRANSFERASE CLASS III"/>
    <property type="match status" value="1"/>
</dbReference>
<name>A0A0F9NA76_9ZZZZ</name>
<proteinExistence type="predicted"/>
<dbReference type="InterPro" id="IPR015422">
    <property type="entry name" value="PyrdxlP-dep_Trfase_small"/>
</dbReference>
<dbReference type="GO" id="GO:0042802">
    <property type="term" value="F:identical protein binding"/>
    <property type="evidence" value="ECO:0007669"/>
    <property type="project" value="TreeGrafter"/>
</dbReference>
<comment type="caution">
    <text evidence="5">The sequence shown here is derived from an EMBL/GenBank/DDBJ whole genome shotgun (WGS) entry which is preliminary data.</text>
</comment>
<keyword evidence="2" id="KW-0032">Aminotransferase</keyword>
<organism evidence="5">
    <name type="scientific">marine sediment metagenome</name>
    <dbReference type="NCBI Taxonomy" id="412755"/>
    <lineage>
        <taxon>unclassified sequences</taxon>
        <taxon>metagenomes</taxon>
        <taxon>ecological metagenomes</taxon>
    </lineage>
</organism>
<dbReference type="GO" id="GO:0008483">
    <property type="term" value="F:transaminase activity"/>
    <property type="evidence" value="ECO:0007669"/>
    <property type="project" value="UniProtKB-KW"/>
</dbReference>
<dbReference type="InterPro" id="IPR005814">
    <property type="entry name" value="Aminotrans_3"/>
</dbReference>
<keyword evidence="3" id="KW-0808">Transferase</keyword>
<comment type="cofactor">
    <cofactor evidence="1">
        <name>pyridoxal 5'-phosphate</name>
        <dbReference type="ChEBI" id="CHEBI:597326"/>
    </cofactor>
</comment>
<dbReference type="EMBL" id="LAZR01007374">
    <property type="protein sequence ID" value="KKM85670.1"/>
    <property type="molecule type" value="Genomic_DNA"/>
</dbReference>
<dbReference type="InterPro" id="IPR015421">
    <property type="entry name" value="PyrdxlP-dep_Trfase_major"/>
</dbReference>
<evidence type="ECO:0000256" key="4">
    <source>
        <dbReference type="ARBA" id="ARBA00022898"/>
    </source>
</evidence>
<evidence type="ECO:0000313" key="5">
    <source>
        <dbReference type="EMBL" id="KKM85670.1"/>
    </source>
</evidence>
<dbReference type="InterPro" id="IPR015424">
    <property type="entry name" value="PyrdxlP-dep_Trfase"/>
</dbReference>
<sequence length="1048" mass="117292">MDETLARIEALSGEELRQCAEHLMVGGGTRGGPILHHGKGVRVWDVEGKEYIDCTSQSWALYLGYGNEELWAAIDQQARMLTHVHQGFDTLPRFYLARKLAQIMPPSLNRVSFVPSSALALEGAMKLALKNRPGSSHFLSLWDGYHGTTLGTMGASWVSTKSNGSYIGGSRFLPLTRQFVRVPNPDCYHCPFDQQPQNCDLVCAKMLELTLEKGVNGPAAGVLVEPLQASAGMIPCPKRYLQKVREICDKFEVLLIFDEVQTYIRIGKFTAAEYYDVCPDLIGFGKAIGGGLPLGVTAIRDGLEEAAQKGTVREFMSGVRKNLTDNLEEAMPRVLKEIRENVAKQVTIEGPSSFPKILGKVQEEMDALGIYHARRTEEIAEMVRAMPDKDLANKLWVRYQDEADAYYTRMFNKLDATMQGFRSGVTKDKALAPFADIAVENFKQLKNGWKGFWKSKRTRSNAYFQPKYKGPKWGDIAEQTSKEFDEMVTLEAQLQKNIDNAVAMALPEAERGRYLAGQFQLAELRRTDKDALVDLFAELKNKTAFEREQIWKRAVKERYERFEAIEQQQHINIAAIEGDPKAVTQLDEVAAAIQQGRLAPFGETTAEEIAGVASGERPFAFFGGLGFGAAPDELPEGLQIVRGVTTYGDEPVDIVYKTRAANEADILDADIDHIVSELSRIDSIDDPIEEGVELGRLFGYDDADVQAWKANQLQQAAPVAKTYQSGSYENLTKGSSYPDDAVLTDEWWLTRGHPGLDAIERSTLTQASKPPMMFSDIPKDAQKYLENYVEHVTGQMGDARYASTRFAEFGRDAALLNYNRRYNFNTWLGTIMPFEFWTTHSMMKWALHSIDRPAMLTSYLRLQKMMLASGAPGQALPARLKGQFRIPFPWLPDWAGDTIFFDPLKALIPFDNFAYGYENEMKRRTGLEGKTMFILNDMAENNQADQAEVDNAIASQAGPLWEKAEQQALDDNEDLRFNAWDFASMLSAPHAPLDWAVKSLQGRPEDIGPFMPASRTIKGVAGLLGVDWSRHPMNLEGRVRDYFGTATL</sequence>
<gene>
    <name evidence="5" type="ORF">LCGC14_1286720</name>
</gene>
<evidence type="ECO:0000256" key="1">
    <source>
        <dbReference type="ARBA" id="ARBA00001933"/>
    </source>
</evidence>
<dbReference type="Pfam" id="PF00202">
    <property type="entry name" value="Aminotran_3"/>
    <property type="match status" value="1"/>
</dbReference>
<dbReference type="Gene3D" id="3.40.640.10">
    <property type="entry name" value="Type I PLP-dependent aspartate aminotransferase-like (Major domain)"/>
    <property type="match status" value="1"/>
</dbReference>
<dbReference type="AlphaFoldDB" id="A0A0F9NA76"/>
<evidence type="ECO:0000256" key="2">
    <source>
        <dbReference type="ARBA" id="ARBA00022576"/>
    </source>
</evidence>
<dbReference type="SUPFAM" id="SSF53383">
    <property type="entry name" value="PLP-dependent transferases"/>
    <property type="match status" value="1"/>
</dbReference>
<evidence type="ECO:0000256" key="3">
    <source>
        <dbReference type="ARBA" id="ARBA00022679"/>
    </source>
</evidence>
<accession>A0A0F9NA76</accession>
<protein>
    <submittedName>
        <fullName evidence="5">Uncharacterized protein</fullName>
    </submittedName>
</protein>
<dbReference type="GO" id="GO:0030170">
    <property type="term" value="F:pyridoxal phosphate binding"/>
    <property type="evidence" value="ECO:0007669"/>
    <property type="project" value="InterPro"/>
</dbReference>
<dbReference type="InterPro" id="IPR050103">
    <property type="entry name" value="Class-III_PLP-dep_AT"/>
</dbReference>
<dbReference type="PANTHER" id="PTHR11986:SF79">
    <property type="entry name" value="ACETYLORNITHINE AMINOTRANSFERASE, MITOCHONDRIAL"/>
    <property type="match status" value="1"/>
</dbReference>
<keyword evidence="4" id="KW-0663">Pyridoxal phosphate</keyword>